<reference evidence="1" key="1">
    <citation type="submission" date="2015-07" db="EMBL/GenBank/DDBJ databases">
        <title>Draft genome sequence of Streptomyces fradiae, a resistant strain to nitron-oligomycin.</title>
        <authorList>
            <person name="Vatlin A.A."/>
            <person name="Bekker O.B."/>
            <person name="Danilenko V.N."/>
        </authorList>
    </citation>
    <scope>NUCLEOTIDE SEQUENCE</scope>
    <source>
        <strain evidence="1">Olg1-1</strain>
    </source>
</reference>
<evidence type="ECO:0000313" key="2">
    <source>
        <dbReference type="Proteomes" id="UP000037185"/>
    </source>
</evidence>
<keyword evidence="2" id="KW-1185">Reference proteome</keyword>
<dbReference type="Proteomes" id="UP000037185">
    <property type="component" value="Unassembled WGS sequence"/>
</dbReference>
<name>A0ACC4W383_STRFR</name>
<proteinExistence type="predicted"/>
<accession>A0ACC4W383</accession>
<protein>
    <submittedName>
        <fullName evidence="1">Uncharacterized protein</fullName>
    </submittedName>
</protein>
<sequence>MTGAGAARAAGVRRGGPARPVRGPGSSFRSVRPAVPRRTDGRRSGRPRRTGRGNRRETAVSGHLHLWARHHRARPAGIPAGHRRTGRPSASAGPGTRAGERKETGR</sequence>
<evidence type="ECO:0000313" key="1">
    <source>
        <dbReference type="EMBL" id="KNE78937.1"/>
    </source>
</evidence>
<comment type="caution">
    <text evidence="1">The sequence shown here is derived from an EMBL/GenBank/DDBJ whole genome shotgun (WGS) entry which is preliminary data.</text>
</comment>
<dbReference type="EMBL" id="LGSP01000118">
    <property type="protein sequence ID" value="KNE78937.1"/>
    <property type="molecule type" value="Genomic_DNA"/>
</dbReference>
<gene>
    <name evidence="1" type="ORF">ADZ36_30340</name>
</gene>
<organism evidence="1 2">
    <name type="scientific">Streptomyces fradiae</name>
    <name type="common">Streptomyces roseoflavus</name>
    <dbReference type="NCBI Taxonomy" id="1906"/>
    <lineage>
        <taxon>Bacteria</taxon>
        <taxon>Bacillati</taxon>
        <taxon>Actinomycetota</taxon>
        <taxon>Actinomycetes</taxon>
        <taxon>Kitasatosporales</taxon>
        <taxon>Streptomycetaceae</taxon>
        <taxon>Streptomyces</taxon>
    </lineage>
</organism>